<evidence type="ECO:0000313" key="6">
    <source>
        <dbReference type="EMBL" id="KMZ67510.1"/>
    </source>
</evidence>
<dbReference type="InterPro" id="IPR004140">
    <property type="entry name" value="Exo70"/>
</dbReference>
<feature type="compositionally biased region" description="Acidic residues" evidence="4">
    <location>
        <begin position="58"/>
        <end position="76"/>
    </location>
</feature>
<dbReference type="GO" id="GO:0005546">
    <property type="term" value="F:phosphatidylinositol-4,5-bisphosphate binding"/>
    <property type="evidence" value="ECO:0007669"/>
    <property type="project" value="InterPro"/>
</dbReference>
<dbReference type="EMBL" id="LFYR01000903">
    <property type="protein sequence ID" value="KMZ67510.1"/>
    <property type="molecule type" value="Genomic_DNA"/>
</dbReference>
<dbReference type="PANTHER" id="PTHR12542">
    <property type="entry name" value="EXOCYST COMPLEX PROTEIN EXO70"/>
    <property type="match status" value="1"/>
</dbReference>
<sequence>MMEKGHPPLPEKSGSFSGRDDKNNNKPFHPIRNLSVNYIMSHMPFGGSGGDDRHLSIVEEEPGRDDEDDEKDEEGDENSRSAKNSHHHKDDNSDANQLDAHRRYNIEDISDDELAKISDEVDVFLQRGEAGDSVPFPAIEKFIRLVGNEVVTRTEGKEINGVGASSLIFRGTSKDKGESEDGEFSVLQDIDKIVKISTALKGLPSGQQRVNEMIDRTGNVIYDAMMFLEEELRILLEDQNPKAEQLEGDDCISSEHQSEVKPVDTETGNDKTPCVYPPEIVDALRRIAKTMIFAEYETECCQTLLTTRLSLIETELAALGFEKTSIDDVQRINWDILEVDFISKWCIAFKKPFSGPERDLYAAIFSSSSKPELARELFTDIACTILAQLHTFAEAVALTKRSAEKLFKLLDMYDTMRDYFPKLTDVEKKNERLLDVTSELVDVRSRIGEAAVRIFLGLQNSIKSEVVKSAVPNGSVHPITRYIMNYLKLACEYKTTLTELFDEISGPVQPPPSTDNTDPSSGEPQPFQLSPFAVELTTLMDLLDENLDSKSKLYKDLSLTYIFLMNNGRYIIQKVRDSPEIKELLGDAWRRKRSSDLRHYHKAYQRETWSKVLNCLRDDGLMNPSRTGGVIKPVLKDKFKNFNAMFDEIHKTQSTWIVSDEQLQSELRVSISAVIVPAYRSFLARFSQYLDAGRQTEKYIKFGPEELENYIDELFDGSSTGSVSIVKRRG</sequence>
<evidence type="ECO:0000256" key="2">
    <source>
        <dbReference type="ARBA" id="ARBA00022448"/>
    </source>
</evidence>
<dbReference type="PANTHER" id="PTHR12542:SF127">
    <property type="entry name" value="EXOCYST COMPLEX COMPONENT EXO70C1"/>
    <property type="match status" value="1"/>
</dbReference>
<proteinExistence type="inferred from homology"/>
<dbReference type="GO" id="GO:0006887">
    <property type="term" value="P:exocytosis"/>
    <property type="evidence" value="ECO:0000318"/>
    <property type="project" value="GO_Central"/>
</dbReference>
<dbReference type="GO" id="GO:0000145">
    <property type="term" value="C:exocyst"/>
    <property type="evidence" value="ECO:0000318"/>
    <property type="project" value="GO_Central"/>
</dbReference>
<dbReference type="Gene3D" id="1.20.1280.170">
    <property type="entry name" value="Exocyst complex component Exo70"/>
    <property type="match status" value="1"/>
</dbReference>
<dbReference type="Pfam" id="PF03081">
    <property type="entry name" value="Exo70_C"/>
    <property type="match status" value="1"/>
</dbReference>
<evidence type="ECO:0000259" key="5">
    <source>
        <dbReference type="Pfam" id="PF03081"/>
    </source>
</evidence>
<evidence type="ECO:0000313" key="7">
    <source>
        <dbReference type="Proteomes" id="UP000036987"/>
    </source>
</evidence>
<name>A0A0K9PGZ6_ZOSMR</name>
<comment type="similarity">
    <text evidence="1 3">Belongs to the EXO70 family.</text>
</comment>
<accession>A0A0K9PGZ6</accession>
<dbReference type="OrthoDB" id="1922221at2759"/>
<feature type="region of interest" description="Disordered" evidence="4">
    <location>
        <begin position="504"/>
        <end position="527"/>
    </location>
</feature>
<feature type="region of interest" description="Disordered" evidence="4">
    <location>
        <begin position="1"/>
        <end position="100"/>
    </location>
</feature>
<organism evidence="6 7">
    <name type="scientific">Zostera marina</name>
    <name type="common">Eelgrass</name>
    <dbReference type="NCBI Taxonomy" id="29655"/>
    <lineage>
        <taxon>Eukaryota</taxon>
        <taxon>Viridiplantae</taxon>
        <taxon>Streptophyta</taxon>
        <taxon>Embryophyta</taxon>
        <taxon>Tracheophyta</taxon>
        <taxon>Spermatophyta</taxon>
        <taxon>Magnoliopsida</taxon>
        <taxon>Liliopsida</taxon>
        <taxon>Zosteraceae</taxon>
        <taxon>Zostera</taxon>
    </lineage>
</organism>
<dbReference type="SUPFAM" id="SSF74788">
    <property type="entry name" value="Cullin repeat-like"/>
    <property type="match status" value="1"/>
</dbReference>
<dbReference type="STRING" id="29655.A0A0K9PGZ6"/>
<dbReference type="InterPro" id="IPR046364">
    <property type="entry name" value="Exo70_C"/>
</dbReference>
<feature type="region of interest" description="Disordered" evidence="4">
    <location>
        <begin position="246"/>
        <end position="271"/>
    </location>
</feature>
<gene>
    <name evidence="6" type="ORF">ZOSMA_265G00190</name>
</gene>
<keyword evidence="7" id="KW-1185">Reference proteome</keyword>
<feature type="domain" description="Exocyst complex subunit Exo70 C-terminal" evidence="5">
    <location>
        <begin position="357"/>
        <end position="713"/>
    </location>
</feature>
<evidence type="ECO:0000256" key="1">
    <source>
        <dbReference type="ARBA" id="ARBA00006756"/>
    </source>
</evidence>
<comment type="function">
    <text evidence="3">Component of the exocyst complex.</text>
</comment>
<comment type="caution">
    <text evidence="6">The sequence shown here is derived from an EMBL/GenBank/DDBJ whole genome shotgun (WGS) entry which is preliminary data.</text>
</comment>
<evidence type="ECO:0000256" key="4">
    <source>
        <dbReference type="SAM" id="MobiDB-lite"/>
    </source>
</evidence>
<dbReference type="OMA" id="ACLTHEG"/>
<protein>
    <recommendedName>
        <fullName evidence="3">Exocyst subunit Exo70 family protein</fullName>
    </recommendedName>
</protein>
<dbReference type="AlphaFoldDB" id="A0A0K9PGZ6"/>
<keyword evidence="3" id="KW-0653">Protein transport</keyword>
<keyword evidence="3" id="KW-0268">Exocytosis</keyword>
<dbReference type="Proteomes" id="UP000036987">
    <property type="component" value="Unassembled WGS sequence"/>
</dbReference>
<keyword evidence="2 3" id="KW-0813">Transport</keyword>
<reference evidence="7" key="1">
    <citation type="journal article" date="2016" name="Nature">
        <title>The genome of the seagrass Zostera marina reveals angiosperm adaptation to the sea.</title>
        <authorList>
            <person name="Olsen J.L."/>
            <person name="Rouze P."/>
            <person name="Verhelst B."/>
            <person name="Lin Y.-C."/>
            <person name="Bayer T."/>
            <person name="Collen J."/>
            <person name="Dattolo E."/>
            <person name="De Paoli E."/>
            <person name="Dittami S."/>
            <person name="Maumus F."/>
            <person name="Michel G."/>
            <person name="Kersting A."/>
            <person name="Lauritano C."/>
            <person name="Lohaus R."/>
            <person name="Toepel M."/>
            <person name="Tonon T."/>
            <person name="Vanneste K."/>
            <person name="Amirebrahimi M."/>
            <person name="Brakel J."/>
            <person name="Bostroem C."/>
            <person name="Chovatia M."/>
            <person name="Grimwood J."/>
            <person name="Jenkins J.W."/>
            <person name="Jueterbock A."/>
            <person name="Mraz A."/>
            <person name="Stam W.T."/>
            <person name="Tice H."/>
            <person name="Bornberg-Bauer E."/>
            <person name="Green P.J."/>
            <person name="Pearson G.A."/>
            <person name="Procaccini G."/>
            <person name="Duarte C.M."/>
            <person name="Schmutz J."/>
            <person name="Reusch T.B.H."/>
            <person name="Van de Peer Y."/>
        </authorList>
    </citation>
    <scope>NUCLEOTIDE SEQUENCE [LARGE SCALE GENOMIC DNA]</scope>
    <source>
        <strain evidence="7">cv. Finnish</strain>
    </source>
</reference>
<dbReference type="InterPro" id="IPR016159">
    <property type="entry name" value="Cullin_repeat-like_dom_sf"/>
</dbReference>
<dbReference type="GO" id="GO:0015031">
    <property type="term" value="P:protein transport"/>
    <property type="evidence" value="ECO:0007669"/>
    <property type="project" value="UniProtKB-KW"/>
</dbReference>
<evidence type="ECO:0000256" key="3">
    <source>
        <dbReference type="RuleBase" id="RU365026"/>
    </source>
</evidence>